<protein>
    <submittedName>
        <fullName evidence="2">Uncharacterized protein</fullName>
    </submittedName>
</protein>
<proteinExistence type="predicted"/>
<evidence type="ECO:0000313" key="2">
    <source>
        <dbReference type="EMBL" id="AWX93901.1"/>
    </source>
</evidence>
<name>A0ABN5M7J6_9RHOB</name>
<sequence>MTHQALAADILLVPLGASFLEFDSTGRFLTWRFCARPESHCRRRAGHLARPNWMRQGMSRRQIAAVRQDGLAGSFDILWSANEFVRPDPYLANSRRCAAVGEGPGPGHAGPASGPPCPCRT</sequence>
<reference evidence="2 3" key="1">
    <citation type="submission" date="2018-06" db="EMBL/GenBank/DDBJ databases">
        <title>Complete genome sequence of Paracoccus mutanolyticus strain RSP-02 isolated from cellulosic waste.</title>
        <authorList>
            <person name="Amrutha R.N."/>
            <person name="Shrivastav A."/>
            <person name="Buddana S.K."/>
            <person name="Deshpande U."/>
            <person name="Prakasham R.S."/>
        </authorList>
    </citation>
    <scope>NUCLEOTIDE SEQUENCE [LARGE SCALE GENOMIC DNA]</scope>
    <source>
        <strain evidence="2 3">RSP-02</strain>
    </source>
</reference>
<dbReference type="Proteomes" id="UP000249922">
    <property type="component" value="Chromosome"/>
</dbReference>
<evidence type="ECO:0000313" key="3">
    <source>
        <dbReference type="Proteomes" id="UP000249922"/>
    </source>
</evidence>
<evidence type="ECO:0000256" key="1">
    <source>
        <dbReference type="SAM" id="MobiDB-lite"/>
    </source>
</evidence>
<feature type="region of interest" description="Disordered" evidence="1">
    <location>
        <begin position="101"/>
        <end position="121"/>
    </location>
</feature>
<organism evidence="2 3">
    <name type="scientific">Paracoccus mutanolyticus</name>
    <dbReference type="NCBI Taxonomy" id="1499308"/>
    <lineage>
        <taxon>Bacteria</taxon>
        <taxon>Pseudomonadati</taxon>
        <taxon>Pseudomonadota</taxon>
        <taxon>Alphaproteobacteria</taxon>
        <taxon>Rhodobacterales</taxon>
        <taxon>Paracoccaceae</taxon>
        <taxon>Paracoccus</taxon>
    </lineage>
</organism>
<gene>
    <name evidence="2" type="ORF">DPM13_15240</name>
</gene>
<accession>A0ABN5M7J6</accession>
<keyword evidence="3" id="KW-1185">Reference proteome</keyword>
<dbReference type="EMBL" id="CP030239">
    <property type="protein sequence ID" value="AWX93901.1"/>
    <property type="molecule type" value="Genomic_DNA"/>
</dbReference>